<dbReference type="AlphaFoldDB" id="A0AAF0YTR5"/>
<dbReference type="GO" id="GO:0070628">
    <property type="term" value="F:proteasome binding"/>
    <property type="evidence" value="ECO:0007669"/>
    <property type="project" value="InterPro"/>
</dbReference>
<dbReference type="GO" id="GO:0019941">
    <property type="term" value="P:modification-dependent protein catabolic process"/>
    <property type="evidence" value="ECO:0007669"/>
    <property type="project" value="InterPro"/>
</dbReference>
<dbReference type="GO" id="GO:0010498">
    <property type="term" value="P:proteasomal protein catabolic process"/>
    <property type="evidence" value="ECO:0007669"/>
    <property type="project" value="InterPro"/>
</dbReference>
<reference evidence="8" key="2">
    <citation type="submission" date="2023-10" db="EMBL/GenBank/DDBJ databases">
        <authorList>
            <person name="Choi B."/>
        </authorList>
    </citation>
    <scope>NUCLEOTIDE SEQUENCE</scope>
    <source>
        <strain evidence="8">UMB0763</strain>
    </source>
</reference>
<dbReference type="Proteomes" id="UP000234560">
    <property type="component" value="Chromosome"/>
</dbReference>
<gene>
    <name evidence="8" type="ORF">CYJ47_06120</name>
</gene>
<dbReference type="NCBIfam" id="TIGR03687">
    <property type="entry name" value="pupylate_cterm"/>
    <property type="match status" value="1"/>
</dbReference>
<accession>A0AAF0YTR5</accession>
<dbReference type="EMBL" id="CP136958">
    <property type="protein sequence ID" value="WOT03325.1"/>
    <property type="molecule type" value="Genomic_DNA"/>
</dbReference>
<dbReference type="InterPro" id="IPR008515">
    <property type="entry name" value="Ubiquitin-like_Pup"/>
</dbReference>
<sequence length="62" mass="6575">MADKQVYSSGGKGPTDDDVVDGGAGQVQINTHEADSLLDEIDSLLETDSEEFVKSYVQKGGQ</sequence>
<evidence type="ECO:0000313" key="9">
    <source>
        <dbReference type="Proteomes" id="UP000234560"/>
    </source>
</evidence>
<evidence type="ECO:0000256" key="5">
    <source>
        <dbReference type="ARBA" id="ARBA00022786"/>
    </source>
</evidence>
<evidence type="ECO:0000313" key="8">
    <source>
        <dbReference type="EMBL" id="WOT03325.1"/>
    </source>
</evidence>
<evidence type="ECO:0000256" key="7">
    <source>
        <dbReference type="SAM" id="MobiDB-lite"/>
    </source>
</evidence>
<protein>
    <recommendedName>
        <fullName evidence="3">Prokaryotic ubiquitin-like protein Pup</fullName>
    </recommendedName>
    <alternativeName>
        <fullName evidence="6">Bacterial ubiquitin-like modifier</fullName>
    </alternativeName>
</protein>
<organism evidence="8 9">
    <name type="scientific">Corynebacterium pyruviciproducens</name>
    <dbReference type="NCBI Taxonomy" id="598660"/>
    <lineage>
        <taxon>Bacteria</taxon>
        <taxon>Bacillati</taxon>
        <taxon>Actinomycetota</taxon>
        <taxon>Actinomycetes</taxon>
        <taxon>Mycobacteriales</taxon>
        <taxon>Corynebacteriaceae</taxon>
        <taxon>Corynebacterium</taxon>
    </lineage>
</organism>
<evidence type="ECO:0000256" key="2">
    <source>
        <dbReference type="ARBA" id="ARBA00010616"/>
    </source>
</evidence>
<evidence type="ECO:0000256" key="4">
    <source>
        <dbReference type="ARBA" id="ARBA00022499"/>
    </source>
</evidence>
<dbReference type="RefSeq" id="WP_016457481.1">
    <property type="nucleotide sequence ID" value="NZ_CAMIHY010000066.1"/>
</dbReference>
<dbReference type="KEGG" id="cpyr:CYJ47_06120"/>
<keyword evidence="4" id="KW-1017">Isopeptide bond</keyword>
<reference evidence="8" key="1">
    <citation type="submission" date="2017-12" db="EMBL/GenBank/DDBJ databases">
        <authorList>
            <person name="Thomas-White K."/>
            <person name="Wolfe A.J."/>
        </authorList>
    </citation>
    <scope>NUCLEOTIDE SEQUENCE</scope>
    <source>
        <strain evidence="8">UMB0763</strain>
    </source>
</reference>
<evidence type="ECO:0000256" key="1">
    <source>
        <dbReference type="ARBA" id="ARBA00004707"/>
    </source>
</evidence>
<feature type="region of interest" description="Disordered" evidence="7">
    <location>
        <begin position="1"/>
        <end position="23"/>
    </location>
</feature>
<name>A0AAF0YTR5_9CORY</name>
<evidence type="ECO:0000256" key="6">
    <source>
        <dbReference type="ARBA" id="ARBA00032321"/>
    </source>
</evidence>
<dbReference type="GO" id="GO:0031386">
    <property type="term" value="F:protein tag activity"/>
    <property type="evidence" value="ECO:0007669"/>
    <property type="project" value="InterPro"/>
</dbReference>
<proteinExistence type="inferred from homology"/>
<comment type="pathway">
    <text evidence="1">Protein degradation; proteasomal Pup-dependent pathway.</text>
</comment>
<evidence type="ECO:0000256" key="3">
    <source>
        <dbReference type="ARBA" id="ARBA00016748"/>
    </source>
</evidence>
<dbReference type="GO" id="GO:0070490">
    <property type="term" value="P:protein pupylation"/>
    <property type="evidence" value="ECO:0007669"/>
    <property type="project" value="InterPro"/>
</dbReference>
<comment type="similarity">
    <text evidence="2">Belongs to the prokaryotic ubiquitin-like protein family.</text>
</comment>
<dbReference type="Pfam" id="PF05639">
    <property type="entry name" value="Pup"/>
    <property type="match status" value="1"/>
</dbReference>
<keyword evidence="5" id="KW-0833">Ubl conjugation pathway</keyword>